<reference evidence="3 4" key="1">
    <citation type="submission" date="2015-11" db="EMBL/GenBank/DDBJ databases">
        <title>Genomic analysis of 38 Legionella species identifies large and diverse effector repertoires.</title>
        <authorList>
            <person name="Burstein D."/>
            <person name="Amaro F."/>
            <person name="Zusman T."/>
            <person name="Lifshitz Z."/>
            <person name="Cohen O."/>
            <person name="Gilbert J.A."/>
            <person name="Pupko T."/>
            <person name="Shuman H.A."/>
            <person name="Segal G."/>
        </authorList>
    </citation>
    <scope>NUCLEOTIDE SEQUENCE [LARGE SCALE GENOMIC DNA]</scope>
    <source>
        <strain evidence="3 4">ATCC 49180</strain>
    </source>
</reference>
<dbReference type="Proteomes" id="UP000054693">
    <property type="component" value="Unassembled WGS sequence"/>
</dbReference>
<sequence length="495" mass="57852">MFLISYKNLKNIKIRENFESDTTLDKELIEELVKIRSANPERFNMLVKSKKAVGFSDINNLKKDAEYFSIFKSYEVNLKNTTYLNKQFCLNLAKAWTTIKDILTQLEIRKIALSYISQDPLQREIIIKLVNSDRRFKSLESFNYEVAFRLNAVKLMNNEKFHSLDGNYQYPTAEANYLQLNKNYWIQENNKLGLFKVKTGVLPSEAINSIFDDTTKIVLECHSMMMCIQYKALLDSIGAKNFNLLFKSHPLIIADGSLIEGHKQEMLEIFSLSHLFKKEDYIPGDWLYLSNFQEYSHASLYDYSKDGNGLHTMFMGNEKYRGFGSPLMTEKEAEFHFLEIYNDDFCAFPIELTIENIDMSTMGLDSCEEELQKGKKVIIYGHINCPIQEWQYVECIYNGDGRFECSKLEMKSATEEEIILALLKKYNSLLPKMKTEEDLKDLNMFRGAYNVRSINFSGERFNFLFEPALSFKFFDKKKSFETDLKIKNLSDPHFN</sequence>
<gene>
    <name evidence="3" type="ORF">Ltuc_2513</name>
</gene>
<evidence type="ECO:0000313" key="4">
    <source>
        <dbReference type="Proteomes" id="UP000054693"/>
    </source>
</evidence>
<evidence type="ECO:0000256" key="2">
    <source>
        <dbReference type="ARBA" id="ARBA00022969"/>
    </source>
</evidence>
<dbReference type="GO" id="GO:0030435">
    <property type="term" value="P:sporulation resulting in formation of a cellular spore"/>
    <property type="evidence" value="ECO:0007669"/>
    <property type="project" value="UniProtKB-KW"/>
</dbReference>
<keyword evidence="2" id="KW-0749">Sporulation</keyword>
<comment type="caution">
    <text evidence="3">The sequence shown here is derived from an EMBL/GenBank/DDBJ whole genome shotgun (WGS) entry which is preliminary data.</text>
</comment>
<keyword evidence="1" id="KW-0808">Transferase</keyword>
<accession>A0A0W0ZQQ2</accession>
<dbReference type="OrthoDB" id="5650840at2"/>
<evidence type="ECO:0000313" key="3">
    <source>
        <dbReference type="EMBL" id="KTD71531.1"/>
    </source>
</evidence>
<dbReference type="PATRIC" id="fig|40335.7.peg.2682"/>
<name>A0A0W0ZQQ2_9GAMM</name>
<dbReference type="InterPro" id="IPR020916">
    <property type="entry name" value="Gln_gamma-glutamylTfrase_bac"/>
</dbReference>
<dbReference type="RefSeq" id="WP_058521733.1">
    <property type="nucleotide sequence ID" value="NZ_CAAAIP010000004.1"/>
</dbReference>
<keyword evidence="4" id="KW-1185">Reference proteome</keyword>
<dbReference type="GO" id="GO:0003810">
    <property type="term" value="F:protein-glutamine gamma-glutamyltransferase activity"/>
    <property type="evidence" value="ECO:0007669"/>
    <property type="project" value="InterPro"/>
</dbReference>
<proteinExistence type="predicted"/>
<protein>
    <submittedName>
        <fullName evidence="3">Transglutaminase</fullName>
    </submittedName>
</protein>
<organism evidence="3 4">
    <name type="scientific">Legionella tucsonensis</name>
    <dbReference type="NCBI Taxonomy" id="40335"/>
    <lineage>
        <taxon>Bacteria</taxon>
        <taxon>Pseudomonadati</taxon>
        <taxon>Pseudomonadota</taxon>
        <taxon>Gammaproteobacteria</taxon>
        <taxon>Legionellales</taxon>
        <taxon>Legionellaceae</taxon>
        <taxon>Legionella</taxon>
    </lineage>
</organism>
<evidence type="ECO:0000256" key="1">
    <source>
        <dbReference type="ARBA" id="ARBA00022679"/>
    </source>
</evidence>
<dbReference type="AlphaFoldDB" id="A0A0W0ZQQ2"/>
<dbReference type="EMBL" id="LNZA01000007">
    <property type="protein sequence ID" value="KTD71531.1"/>
    <property type="molecule type" value="Genomic_DNA"/>
</dbReference>
<dbReference type="Pfam" id="PF20085">
    <property type="entry name" value="TGL"/>
    <property type="match status" value="1"/>
</dbReference>